<dbReference type="AlphaFoldDB" id="W9XB13"/>
<dbReference type="SUPFAM" id="SSF50249">
    <property type="entry name" value="Nucleic acid-binding proteins"/>
    <property type="match status" value="1"/>
</dbReference>
<feature type="domain" description="Large ribosomal subunit protein uL2 C-terminal" evidence="9">
    <location>
        <begin position="211"/>
        <end position="373"/>
    </location>
</feature>
<comment type="subcellular location">
    <subcellularLocation>
        <location evidence="1">Mitochondrion</location>
    </subcellularLocation>
</comment>
<dbReference type="PANTHER" id="PTHR13691:SF5">
    <property type="entry name" value="LARGE RIBOSOMAL SUBUNIT PROTEIN UL2M"/>
    <property type="match status" value="1"/>
</dbReference>
<dbReference type="InterPro" id="IPR012340">
    <property type="entry name" value="NA-bd_OB-fold"/>
</dbReference>
<dbReference type="Proteomes" id="UP000019478">
    <property type="component" value="Unassembled WGS sequence"/>
</dbReference>
<evidence type="ECO:0000256" key="5">
    <source>
        <dbReference type="ARBA" id="ARBA00023274"/>
    </source>
</evidence>
<dbReference type="EMBL" id="AMGY01000010">
    <property type="protein sequence ID" value="EXJ77398.1"/>
    <property type="molecule type" value="Genomic_DNA"/>
</dbReference>
<dbReference type="STRING" id="1182542.W9XB13"/>
<evidence type="ECO:0000256" key="4">
    <source>
        <dbReference type="ARBA" id="ARBA00023128"/>
    </source>
</evidence>
<evidence type="ECO:0000256" key="8">
    <source>
        <dbReference type="SAM" id="MobiDB-lite"/>
    </source>
</evidence>
<evidence type="ECO:0000256" key="1">
    <source>
        <dbReference type="ARBA" id="ARBA00004173"/>
    </source>
</evidence>
<dbReference type="Pfam" id="PF03947">
    <property type="entry name" value="Ribosomal_L2_C"/>
    <property type="match status" value="1"/>
</dbReference>
<dbReference type="GeneID" id="19173708"/>
<dbReference type="InterPro" id="IPR022669">
    <property type="entry name" value="Ribosomal_uL2_C"/>
</dbReference>
<evidence type="ECO:0000256" key="3">
    <source>
        <dbReference type="ARBA" id="ARBA00022980"/>
    </source>
</evidence>
<dbReference type="InterPro" id="IPR014726">
    <property type="entry name" value="Ribosomal_uL2_dom3"/>
</dbReference>
<evidence type="ECO:0000313" key="11">
    <source>
        <dbReference type="EMBL" id="EXJ77398.1"/>
    </source>
</evidence>
<sequence>MLQPRIPLRSLCRGCQSSSSWPALRRSYAQVIDPVHPSTSVLDTAQADPLLAESQDKVGPVRGEVRLRRYTPRTPGLRHLIRPVNDHLWKGRPYFDLTFPKKGHAKGGRNDTGHVVVRHRGGGHKRRIRIVDFARRKGGKHVVERIEHDPGRTAHVALVKNINDGTRTYILAAEGLRAGDVVESYRSGLPKSLIQEMGGQMDQGVVASKTAHKGNCLKLGMIPIGTPIFNIAPTRESIGKICRSAGTHGIIIGKGEDTVQKEMIKLIGDSGNMDMSSLTKDQLRKFEKAANYVTVRLSSGEVRLIDKEAVATIGVASNINFKYTSLGKAGRARWLGIRPTVRGLAMNASDHPHGGGRGKSKGNRIPMSPWGIPAKSGYKTRPKNKFNPLVVTERPRNQGRRRRGYA</sequence>
<evidence type="ECO:0000259" key="9">
    <source>
        <dbReference type="SMART" id="SM01382"/>
    </source>
</evidence>
<organism evidence="11 12">
    <name type="scientific">Capronia epimyces CBS 606.96</name>
    <dbReference type="NCBI Taxonomy" id="1182542"/>
    <lineage>
        <taxon>Eukaryota</taxon>
        <taxon>Fungi</taxon>
        <taxon>Dikarya</taxon>
        <taxon>Ascomycota</taxon>
        <taxon>Pezizomycotina</taxon>
        <taxon>Eurotiomycetes</taxon>
        <taxon>Chaetothyriomycetidae</taxon>
        <taxon>Chaetothyriales</taxon>
        <taxon>Herpotrichiellaceae</taxon>
        <taxon>Capronia</taxon>
    </lineage>
</organism>
<comment type="similarity">
    <text evidence="2">Belongs to the universal ribosomal protein uL2 family.</text>
</comment>
<feature type="compositionally biased region" description="Basic residues" evidence="8">
    <location>
        <begin position="397"/>
        <end position="406"/>
    </location>
</feature>
<evidence type="ECO:0000256" key="6">
    <source>
        <dbReference type="ARBA" id="ARBA00037226"/>
    </source>
</evidence>
<dbReference type="Pfam" id="PF00181">
    <property type="entry name" value="Ribosomal_L2_N"/>
    <property type="match status" value="1"/>
</dbReference>
<dbReference type="SMART" id="SM01383">
    <property type="entry name" value="Ribosomal_L2"/>
    <property type="match status" value="1"/>
</dbReference>
<dbReference type="GO" id="GO:0003735">
    <property type="term" value="F:structural constituent of ribosome"/>
    <property type="evidence" value="ECO:0007669"/>
    <property type="project" value="InterPro"/>
</dbReference>
<dbReference type="eggNOG" id="KOG0438">
    <property type="taxonomic scope" value="Eukaryota"/>
</dbReference>
<evidence type="ECO:0000259" key="10">
    <source>
        <dbReference type="SMART" id="SM01383"/>
    </source>
</evidence>
<comment type="caution">
    <text evidence="11">The sequence shown here is derived from an EMBL/GenBank/DDBJ whole genome shotgun (WGS) entry which is preliminary data.</text>
</comment>
<dbReference type="FunFam" id="4.10.950.10:FF:000001">
    <property type="entry name" value="50S ribosomal protein L2"/>
    <property type="match status" value="1"/>
</dbReference>
<keyword evidence="12" id="KW-1185">Reference proteome</keyword>
<accession>W9XB13</accession>
<comment type="function">
    <text evidence="6">Component of the mitochondrial ribosome (mitoribosome), a dedicated translation machinery responsible for the synthesis of mitochondrial genome-encoded proteins, including at least some of the essential transmembrane subunits of the mitochondrial respiratory chain. The mitoribosomes are attached to the mitochondrial inner membrane and translation products are cotranslationally integrated into the membrane.</text>
</comment>
<proteinExistence type="inferred from homology"/>
<dbReference type="Gene3D" id="2.30.30.30">
    <property type="match status" value="1"/>
</dbReference>
<name>W9XB13_9EURO</name>
<evidence type="ECO:0000256" key="7">
    <source>
        <dbReference type="ARBA" id="ARBA00069872"/>
    </source>
</evidence>
<dbReference type="SUPFAM" id="SSF50104">
    <property type="entry name" value="Translation proteins SH3-like domain"/>
    <property type="match status" value="1"/>
</dbReference>
<dbReference type="Gene3D" id="2.40.50.140">
    <property type="entry name" value="Nucleic acid-binding proteins"/>
    <property type="match status" value="1"/>
</dbReference>
<dbReference type="HOGENOM" id="CLU_036235_3_0_1"/>
<keyword evidence="3" id="KW-0689">Ribosomal protein</keyword>
<dbReference type="GO" id="GO:0032543">
    <property type="term" value="P:mitochondrial translation"/>
    <property type="evidence" value="ECO:0007669"/>
    <property type="project" value="TreeGrafter"/>
</dbReference>
<dbReference type="SMART" id="SM01382">
    <property type="entry name" value="Ribosomal_L2_C"/>
    <property type="match status" value="1"/>
</dbReference>
<feature type="domain" description="Large ribosomal subunit protein uL2 RNA-binding" evidence="10">
    <location>
        <begin position="108"/>
        <end position="184"/>
    </location>
</feature>
<reference evidence="11 12" key="1">
    <citation type="submission" date="2013-03" db="EMBL/GenBank/DDBJ databases">
        <title>The Genome Sequence of Capronia epimyces CBS 606.96.</title>
        <authorList>
            <consortium name="The Broad Institute Genomics Platform"/>
            <person name="Cuomo C."/>
            <person name="de Hoog S."/>
            <person name="Gorbushina A."/>
            <person name="Walker B."/>
            <person name="Young S.K."/>
            <person name="Zeng Q."/>
            <person name="Gargeya S."/>
            <person name="Fitzgerald M."/>
            <person name="Haas B."/>
            <person name="Abouelleil A."/>
            <person name="Allen A.W."/>
            <person name="Alvarado L."/>
            <person name="Arachchi H.M."/>
            <person name="Berlin A.M."/>
            <person name="Chapman S.B."/>
            <person name="Gainer-Dewar J."/>
            <person name="Goldberg J."/>
            <person name="Griggs A."/>
            <person name="Gujja S."/>
            <person name="Hansen M."/>
            <person name="Howarth C."/>
            <person name="Imamovic A."/>
            <person name="Ireland A."/>
            <person name="Larimer J."/>
            <person name="McCowan C."/>
            <person name="Murphy C."/>
            <person name="Pearson M."/>
            <person name="Poon T.W."/>
            <person name="Priest M."/>
            <person name="Roberts A."/>
            <person name="Saif S."/>
            <person name="Shea T."/>
            <person name="Sisk P."/>
            <person name="Sykes S."/>
            <person name="Wortman J."/>
            <person name="Nusbaum C."/>
            <person name="Birren B."/>
        </authorList>
    </citation>
    <scope>NUCLEOTIDE SEQUENCE [LARGE SCALE GENOMIC DNA]</scope>
    <source>
        <strain evidence="11 12">CBS 606.96</strain>
    </source>
</reference>
<dbReference type="RefSeq" id="XP_007737908.1">
    <property type="nucleotide sequence ID" value="XM_007739718.1"/>
</dbReference>
<gene>
    <name evidence="11" type="ORF">A1O3_09624</name>
</gene>
<keyword evidence="5" id="KW-0687">Ribonucleoprotein</keyword>
<dbReference type="GO" id="GO:0005762">
    <property type="term" value="C:mitochondrial large ribosomal subunit"/>
    <property type="evidence" value="ECO:0007669"/>
    <property type="project" value="TreeGrafter"/>
</dbReference>
<evidence type="ECO:0000256" key="2">
    <source>
        <dbReference type="ARBA" id="ARBA00005636"/>
    </source>
</evidence>
<keyword evidence="4" id="KW-0496">Mitochondrion</keyword>
<dbReference type="InterPro" id="IPR008991">
    <property type="entry name" value="Translation_prot_SH3-like_sf"/>
</dbReference>
<dbReference type="PANTHER" id="PTHR13691">
    <property type="entry name" value="RIBOSOMAL PROTEIN L2"/>
    <property type="match status" value="1"/>
</dbReference>
<dbReference type="OrthoDB" id="268576at2759"/>
<feature type="region of interest" description="Disordered" evidence="8">
    <location>
        <begin position="345"/>
        <end position="406"/>
    </location>
</feature>
<dbReference type="FunFam" id="2.40.50.140:FF:000128">
    <property type="entry name" value="50S ribosomal protein L2"/>
    <property type="match status" value="1"/>
</dbReference>
<dbReference type="InterPro" id="IPR022666">
    <property type="entry name" value="Ribosomal_uL2_RNA-bd_dom"/>
</dbReference>
<dbReference type="GO" id="GO:0003723">
    <property type="term" value="F:RNA binding"/>
    <property type="evidence" value="ECO:0007669"/>
    <property type="project" value="TreeGrafter"/>
</dbReference>
<protein>
    <recommendedName>
        <fullName evidence="7">Large ribosomal subunit protein uL2m</fullName>
    </recommendedName>
</protein>
<evidence type="ECO:0000313" key="12">
    <source>
        <dbReference type="Proteomes" id="UP000019478"/>
    </source>
</evidence>
<dbReference type="InterPro" id="IPR014722">
    <property type="entry name" value="Rib_uL2_dom2"/>
</dbReference>
<dbReference type="Gene3D" id="4.10.950.10">
    <property type="entry name" value="Ribosomal protein L2, domain 3"/>
    <property type="match status" value="1"/>
</dbReference>
<dbReference type="InterPro" id="IPR002171">
    <property type="entry name" value="Ribosomal_uL2"/>
</dbReference>